<protein>
    <recommendedName>
        <fullName evidence="2">Micro-fibrillar-associated protein 1 C-terminal domain-containing protein</fullName>
    </recommendedName>
</protein>
<evidence type="ECO:0000259" key="2">
    <source>
        <dbReference type="Pfam" id="PF06991"/>
    </source>
</evidence>
<dbReference type="Pfam" id="PF06991">
    <property type="entry name" value="MFAP1"/>
    <property type="match status" value="1"/>
</dbReference>
<dbReference type="Proteomes" id="UP000076727">
    <property type="component" value="Unassembled WGS sequence"/>
</dbReference>
<organism evidence="3 4">
    <name type="scientific">Daedalea quercina L-15889</name>
    <dbReference type="NCBI Taxonomy" id="1314783"/>
    <lineage>
        <taxon>Eukaryota</taxon>
        <taxon>Fungi</taxon>
        <taxon>Dikarya</taxon>
        <taxon>Basidiomycota</taxon>
        <taxon>Agaricomycotina</taxon>
        <taxon>Agaricomycetes</taxon>
        <taxon>Polyporales</taxon>
        <taxon>Fomitopsis</taxon>
    </lineage>
</organism>
<feature type="compositionally biased region" description="Basic and acidic residues" evidence="1">
    <location>
        <begin position="509"/>
        <end position="522"/>
    </location>
</feature>
<keyword evidence="4" id="KW-1185">Reference proteome</keyword>
<sequence length="543" mass="62193">MSAATAARKPAARLPRPAARYWKGKAPKGAGEVSSDESDYDETAGVHVPEEEGDVLIQDVTGEDEEDERRLDMQAQRKLKTTKGINVALRDVNISKEGKVIVSGKEESGRTQAELEEEEEGEEEEEAKPDEESSEYETESEEESEEEKPKLQFRPVFVPKRARVTVAEKEAMAEHTEDAIRKKEAEAEERRRESHNMVAESIRRELLEKEKEAEVPDVDDTDGLDPAGEFEAWRLRELARIKRDKEAALARELEREEIERRRALPEEQRLKEDLERAEKTRKEKPKGQQKFLQKYWHKGAFHQDEEVLKKHDYTEATESTIDVSLLPQVMQVKNFGKRGRTKYTHLLDQDTTAGTGGFGGTAPVKAGGTSIGPGAGAGCFLCGGPHLKKDCPQNKDLPSNRIGTGANASMGGAAGGRQWGARGDRDGDREKGSWRERDRDNGGDGKDRRRSRERSAERRGNSHRGGEKDRYGRQNRYDGRDGRDRERDHYDGRDRDRDRRRRSYSRSPVRRERWRDRDEPRQDRRRRSRSVDEVHDAKRRRMD</sequence>
<evidence type="ECO:0000313" key="3">
    <source>
        <dbReference type="EMBL" id="KZT68465.1"/>
    </source>
</evidence>
<accession>A0A165PPG6</accession>
<dbReference type="AlphaFoldDB" id="A0A165PPG6"/>
<feature type="compositionally biased region" description="Basic and acidic residues" evidence="1">
    <location>
        <begin position="422"/>
        <end position="447"/>
    </location>
</feature>
<feature type="region of interest" description="Disordered" evidence="1">
    <location>
        <begin position="168"/>
        <end position="226"/>
    </location>
</feature>
<dbReference type="EMBL" id="KV429066">
    <property type="protein sequence ID" value="KZT68465.1"/>
    <property type="molecule type" value="Genomic_DNA"/>
</dbReference>
<proteinExistence type="predicted"/>
<evidence type="ECO:0000256" key="1">
    <source>
        <dbReference type="SAM" id="MobiDB-lite"/>
    </source>
</evidence>
<feature type="domain" description="Micro-fibrillar-associated protein 1 C-terminal" evidence="2">
    <location>
        <begin position="143"/>
        <end position="351"/>
    </location>
</feature>
<gene>
    <name evidence="3" type="ORF">DAEQUDRAFT_766281</name>
</gene>
<dbReference type="STRING" id="1314783.A0A165PPG6"/>
<dbReference type="OrthoDB" id="1111734at2759"/>
<evidence type="ECO:0000313" key="4">
    <source>
        <dbReference type="Proteomes" id="UP000076727"/>
    </source>
</evidence>
<feature type="compositionally biased region" description="Basic and acidic residues" evidence="1">
    <location>
        <begin position="96"/>
        <end position="109"/>
    </location>
</feature>
<feature type="compositionally biased region" description="Basic and acidic residues" evidence="1">
    <location>
        <begin position="261"/>
        <end position="281"/>
    </location>
</feature>
<feature type="region of interest" description="Disordered" evidence="1">
    <location>
        <begin position="1"/>
        <end position="76"/>
    </location>
</feature>
<feature type="region of interest" description="Disordered" evidence="1">
    <location>
        <begin position="261"/>
        <end position="289"/>
    </location>
</feature>
<reference evidence="3 4" key="1">
    <citation type="journal article" date="2016" name="Mol. Biol. Evol.">
        <title>Comparative Genomics of Early-Diverging Mushroom-Forming Fungi Provides Insights into the Origins of Lignocellulose Decay Capabilities.</title>
        <authorList>
            <person name="Nagy L.G."/>
            <person name="Riley R."/>
            <person name="Tritt A."/>
            <person name="Adam C."/>
            <person name="Daum C."/>
            <person name="Floudas D."/>
            <person name="Sun H."/>
            <person name="Yadav J.S."/>
            <person name="Pangilinan J."/>
            <person name="Larsson K.H."/>
            <person name="Matsuura K."/>
            <person name="Barry K."/>
            <person name="Labutti K."/>
            <person name="Kuo R."/>
            <person name="Ohm R.A."/>
            <person name="Bhattacharya S.S."/>
            <person name="Shirouzu T."/>
            <person name="Yoshinaga Y."/>
            <person name="Martin F.M."/>
            <person name="Grigoriev I.V."/>
            <person name="Hibbett D.S."/>
        </authorList>
    </citation>
    <scope>NUCLEOTIDE SEQUENCE [LARGE SCALE GENOMIC DNA]</scope>
    <source>
        <strain evidence="3 4">L-15889</strain>
    </source>
</reference>
<feature type="compositionally biased region" description="Low complexity" evidence="1">
    <location>
        <begin position="1"/>
        <end position="20"/>
    </location>
</feature>
<feature type="region of interest" description="Disordered" evidence="1">
    <location>
        <begin position="96"/>
        <end position="154"/>
    </location>
</feature>
<name>A0A165PPG6_9APHY</name>
<dbReference type="InterPro" id="IPR033194">
    <property type="entry name" value="MFAP1"/>
</dbReference>
<feature type="region of interest" description="Disordered" evidence="1">
    <location>
        <begin position="393"/>
        <end position="543"/>
    </location>
</feature>
<feature type="compositionally biased region" description="Basic and acidic residues" evidence="1">
    <location>
        <begin position="453"/>
        <end position="497"/>
    </location>
</feature>
<dbReference type="InterPro" id="IPR009730">
    <property type="entry name" value="MFAP1_C"/>
</dbReference>
<feature type="compositionally biased region" description="Acidic residues" evidence="1">
    <location>
        <begin position="114"/>
        <end position="146"/>
    </location>
</feature>
<dbReference type="PANTHER" id="PTHR15327">
    <property type="entry name" value="MICROFIBRIL-ASSOCIATED PROTEIN"/>
    <property type="match status" value="1"/>
</dbReference>
<feature type="compositionally biased region" description="Basic and acidic residues" evidence="1">
    <location>
        <begin position="168"/>
        <end position="214"/>
    </location>
</feature>